<protein>
    <submittedName>
        <fullName evidence="1">Uncharacterized protein</fullName>
    </submittedName>
</protein>
<sequence>MDAKTQARWLAHATTAANWYVNTQCTEQAPWGPVHNLADEGRFIYEVYKGTRWSRGSGSPRPGLR</sequence>
<dbReference type="AlphaFoldDB" id="A0A0F9AV65"/>
<organism evidence="1">
    <name type="scientific">marine sediment metagenome</name>
    <dbReference type="NCBI Taxonomy" id="412755"/>
    <lineage>
        <taxon>unclassified sequences</taxon>
        <taxon>metagenomes</taxon>
        <taxon>ecological metagenomes</taxon>
    </lineage>
</organism>
<accession>A0A0F9AV65</accession>
<gene>
    <name evidence="1" type="ORF">LCGC14_2605630</name>
</gene>
<dbReference type="EMBL" id="LAZR01044099">
    <property type="protein sequence ID" value="KKL05477.1"/>
    <property type="molecule type" value="Genomic_DNA"/>
</dbReference>
<comment type="caution">
    <text evidence="1">The sequence shown here is derived from an EMBL/GenBank/DDBJ whole genome shotgun (WGS) entry which is preliminary data.</text>
</comment>
<evidence type="ECO:0000313" key="1">
    <source>
        <dbReference type="EMBL" id="KKL05477.1"/>
    </source>
</evidence>
<name>A0A0F9AV65_9ZZZZ</name>
<proteinExistence type="predicted"/>
<reference evidence="1" key="1">
    <citation type="journal article" date="2015" name="Nature">
        <title>Complex archaea that bridge the gap between prokaryotes and eukaryotes.</title>
        <authorList>
            <person name="Spang A."/>
            <person name="Saw J.H."/>
            <person name="Jorgensen S.L."/>
            <person name="Zaremba-Niedzwiedzka K."/>
            <person name="Martijn J."/>
            <person name="Lind A.E."/>
            <person name="van Eijk R."/>
            <person name="Schleper C."/>
            <person name="Guy L."/>
            <person name="Ettema T.J."/>
        </authorList>
    </citation>
    <scope>NUCLEOTIDE SEQUENCE</scope>
</reference>